<dbReference type="InterPro" id="IPR038026">
    <property type="entry name" value="MtlR-like_sf"/>
</dbReference>
<dbReference type="OrthoDB" id="9814134at2"/>
<sequence length="179" mass="20644">MSTETDSDPWKDAEPEMLRLGKFLASFYKESDRGAILMAGSVLDEVLSSMLQAFFIDTPESKKLVNDFNAPLGTFSSRILAAYAMGLIEQQEYIEVEAIRKIRNLFGHCWDGVDFETPKVKGQIDKLPFEDQEPRNRLNHTVANLMGDWLWRERLVRNEQRSFKEWSHKGGFGRKLPNN</sequence>
<reference evidence="2" key="1">
    <citation type="submission" date="2018-03" db="EMBL/GenBank/DDBJ databases">
        <authorList>
            <person name="Navarro De La Torre S."/>
        </authorList>
    </citation>
    <scope>NUCLEOTIDE SEQUENCE [LARGE SCALE GENOMIC DNA]</scope>
    <source>
        <strain evidence="2">EAod3</strain>
    </source>
</reference>
<dbReference type="GO" id="GO:0045892">
    <property type="term" value="P:negative regulation of DNA-templated transcription"/>
    <property type="evidence" value="ECO:0007669"/>
    <property type="project" value="TreeGrafter"/>
</dbReference>
<dbReference type="RefSeq" id="WP_108843751.1">
    <property type="nucleotide sequence ID" value="NZ_ONZI01000004.1"/>
</dbReference>
<gene>
    <name evidence="1" type="ORF">KSP9073_03019</name>
</gene>
<organism evidence="1 2">
    <name type="scientific">Kushneria phyllosphaerae</name>
    <dbReference type="NCBI Taxonomy" id="2100822"/>
    <lineage>
        <taxon>Bacteria</taxon>
        <taxon>Pseudomonadati</taxon>
        <taxon>Pseudomonadota</taxon>
        <taxon>Gammaproteobacteria</taxon>
        <taxon>Oceanospirillales</taxon>
        <taxon>Halomonadaceae</taxon>
        <taxon>Kushneria</taxon>
    </lineage>
</organism>
<proteinExistence type="predicted"/>
<dbReference type="PANTHER" id="PTHR37941">
    <property type="entry name" value="FUMARASE E-RELATED"/>
    <property type="match status" value="1"/>
</dbReference>
<dbReference type="EMBL" id="ONZI01000004">
    <property type="protein sequence ID" value="SPJ34970.1"/>
    <property type="molecule type" value="Genomic_DNA"/>
</dbReference>
<dbReference type="PANTHER" id="PTHR37941:SF1">
    <property type="entry name" value="FUMARASE E-RELATED"/>
    <property type="match status" value="1"/>
</dbReference>
<evidence type="ECO:0000313" key="1">
    <source>
        <dbReference type="EMBL" id="SPJ34970.1"/>
    </source>
</evidence>
<evidence type="ECO:0000313" key="2">
    <source>
        <dbReference type="Proteomes" id="UP000244934"/>
    </source>
</evidence>
<keyword evidence="2" id="KW-1185">Reference proteome</keyword>
<protein>
    <submittedName>
        <fullName evidence="1">Uncharacterized protein</fullName>
    </submittedName>
</protein>
<dbReference type="InterPro" id="IPR007761">
    <property type="entry name" value="MtlR-like"/>
</dbReference>
<dbReference type="SUPFAM" id="SSF158668">
    <property type="entry name" value="MtlR-like"/>
    <property type="match status" value="1"/>
</dbReference>
<name>A0A2R8CPZ5_9GAMM</name>
<dbReference type="Gene3D" id="1.20.120.330">
    <property type="entry name" value="Nucleotidyltransferases domain 2"/>
    <property type="match status" value="1"/>
</dbReference>
<dbReference type="AlphaFoldDB" id="A0A2R8CPZ5"/>
<accession>A0A2R8CPZ5</accession>
<dbReference type="Proteomes" id="UP000244934">
    <property type="component" value="Unassembled WGS sequence"/>
</dbReference>